<gene>
    <name evidence="7" type="ORF">VNO80_08897</name>
</gene>
<proteinExistence type="inferred from homology"/>
<evidence type="ECO:0000256" key="6">
    <source>
        <dbReference type="SAM" id="Phobius"/>
    </source>
</evidence>
<evidence type="ECO:0000256" key="4">
    <source>
        <dbReference type="ARBA" id="ARBA00022989"/>
    </source>
</evidence>
<keyword evidence="5 6" id="KW-0472">Membrane</keyword>
<dbReference type="InterPro" id="IPR004932">
    <property type="entry name" value="Rer1"/>
</dbReference>
<dbReference type="GO" id="GO:0000139">
    <property type="term" value="C:Golgi membrane"/>
    <property type="evidence" value="ECO:0007669"/>
    <property type="project" value="TreeGrafter"/>
</dbReference>
<dbReference type="GO" id="GO:0005783">
    <property type="term" value="C:endoplasmic reticulum"/>
    <property type="evidence" value="ECO:0007669"/>
    <property type="project" value="GOC"/>
</dbReference>
<evidence type="ECO:0000313" key="7">
    <source>
        <dbReference type="EMBL" id="KAK7366894.1"/>
    </source>
</evidence>
<keyword evidence="4 6" id="KW-1133">Transmembrane helix</keyword>
<dbReference type="PANTHER" id="PTHR10743:SF28">
    <property type="entry name" value="PROTEIN RER1C"/>
    <property type="match status" value="1"/>
</dbReference>
<feature type="transmembrane region" description="Helical" evidence="6">
    <location>
        <begin position="60"/>
        <end position="77"/>
    </location>
</feature>
<protein>
    <submittedName>
        <fullName evidence="7">Uncharacterized protein</fullName>
    </submittedName>
</protein>
<dbReference type="GO" id="GO:0006890">
    <property type="term" value="P:retrograde vesicle-mediated transport, Golgi to endoplasmic reticulum"/>
    <property type="evidence" value="ECO:0007669"/>
    <property type="project" value="TreeGrafter"/>
</dbReference>
<evidence type="ECO:0000256" key="3">
    <source>
        <dbReference type="ARBA" id="ARBA00022692"/>
    </source>
</evidence>
<dbReference type="AlphaFoldDB" id="A0AAN9NAK7"/>
<comment type="caution">
    <text evidence="7">The sequence shown here is derived from an EMBL/GenBank/DDBJ whole genome shotgun (WGS) entry which is preliminary data.</text>
</comment>
<keyword evidence="8" id="KW-1185">Reference proteome</keyword>
<evidence type="ECO:0000313" key="8">
    <source>
        <dbReference type="Proteomes" id="UP001374584"/>
    </source>
</evidence>
<reference evidence="7 8" key="1">
    <citation type="submission" date="2024-01" db="EMBL/GenBank/DDBJ databases">
        <title>The genomes of 5 underutilized Papilionoideae crops provide insights into root nodulation and disease resistanc.</title>
        <authorList>
            <person name="Jiang F."/>
        </authorList>
    </citation>
    <scope>NUCLEOTIDE SEQUENCE [LARGE SCALE GENOMIC DNA]</scope>
    <source>
        <strain evidence="7">JINMINGXINNONG_FW02</strain>
        <tissue evidence="7">Leaves</tissue>
    </source>
</reference>
<evidence type="ECO:0000256" key="5">
    <source>
        <dbReference type="ARBA" id="ARBA00023136"/>
    </source>
</evidence>
<evidence type="ECO:0000256" key="1">
    <source>
        <dbReference type="ARBA" id="ARBA00004141"/>
    </source>
</evidence>
<accession>A0AAN9NAK7</accession>
<evidence type="ECO:0000256" key="2">
    <source>
        <dbReference type="ARBA" id="ARBA00006070"/>
    </source>
</evidence>
<comment type="similarity">
    <text evidence="2">Belongs to the RER1 family.</text>
</comment>
<organism evidence="7 8">
    <name type="scientific">Phaseolus coccineus</name>
    <name type="common">Scarlet runner bean</name>
    <name type="synonym">Phaseolus multiflorus</name>
    <dbReference type="NCBI Taxonomy" id="3886"/>
    <lineage>
        <taxon>Eukaryota</taxon>
        <taxon>Viridiplantae</taxon>
        <taxon>Streptophyta</taxon>
        <taxon>Embryophyta</taxon>
        <taxon>Tracheophyta</taxon>
        <taxon>Spermatophyta</taxon>
        <taxon>Magnoliopsida</taxon>
        <taxon>eudicotyledons</taxon>
        <taxon>Gunneridae</taxon>
        <taxon>Pentapetalae</taxon>
        <taxon>rosids</taxon>
        <taxon>fabids</taxon>
        <taxon>Fabales</taxon>
        <taxon>Fabaceae</taxon>
        <taxon>Papilionoideae</taxon>
        <taxon>50 kb inversion clade</taxon>
        <taxon>NPAAA clade</taxon>
        <taxon>indigoferoid/millettioid clade</taxon>
        <taxon>Phaseoleae</taxon>
        <taxon>Phaseolus</taxon>
    </lineage>
</organism>
<keyword evidence="3 6" id="KW-0812">Transmembrane</keyword>
<dbReference type="GO" id="GO:0006621">
    <property type="term" value="P:protein retention in ER lumen"/>
    <property type="evidence" value="ECO:0007669"/>
    <property type="project" value="TreeGrafter"/>
</dbReference>
<feature type="transmembrane region" description="Helical" evidence="6">
    <location>
        <begin position="34"/>
        <end position="54"/>
    </location>
</feature>
<dbReference type="PANTHER" id="PTHR10743">
    <property type="entry name" value="PROTEIN RER1"/>
    <property type="match status" value="1"/>
</dbReference>
<sequence>MDVAGGSIRAAISRWELAVWRQYQHVLDKWTPLVGWRWVGLLVVVLIYALHVFLVEGFYLMSYGLGIYILNLLIGFLSPQVDPEILDGEGPTLPSSVNDEFRPFVHRLPEFNYHRTQIPLHNKACTFPCALTVWLGVETGAAAALPRLGEGVVTGDHMQKF</sequence>
<dbReference type="Proteomes" id="UP001374584">
    <property type="component" value="Unassembled WGS sequence"/>
</dbReference>
<name>A0AAN9NAK7_PHACN</name>
<dbReference type="EMBL" id="JAYMYR010000004">
    <property type="protein sequence ID" value="KAK7366894.1"/>
    <property type="molecule type" value="Genomic_DNA"/>
</dbReference>
<dbReference type="Pfam" id="PF03248">
    <property type="entry name" value="Rer1"/>
    <property type="match status" value="1"/>
</dbReference>
<comment type="subcellular location">
    <subcellularLocation>
        <location evidence="1">Membrane</location>
        <topology evidence="1">Multi-pass membrane protein</topology>
    </subcellularLocation>
</comment>